<evidence type="ECO:0008006" key="4">
    <source>
        <dbReference type="Google" id="ProtNLM"/>
    </source>
</evidence>
<dbReference type="InterPro" id="IPR022385">
    <property type="entry name" value="Rhs_assc_core"/>
</dbReference>
<accession>A0A5E7LFV6</accession>
<dbReference type="Gene3D" id="2.180.10.10">
    <property type="entry name" value="RHS repeat-associated core"/>
    <property type="match status" value="1"/>
</dbReference>
<feature type="region of interest" description="Disordered" evidence="1">
    <location>
        <begin position="660"/>
        <end position="680"/>
    </location>
</feature>
<proteinExistence type="predicted"/>
<sequence>MTCTVLMPAGHGTSDMSASPHWRTPRLHVIDNRGLPVRIVEYLRTAAGKTSQSLITRQVHDLNSRISAQWDPRLFGIASKANIHTVHGLAGSPLKIDSVDAGWRVSLPGLADEVLQSWDQRGNHWRYRYDALLRPVEVIENGKIQREQFTYGDHNANAAHNLRGQLLTLQEPCGLSTWPSFSLLGQPQVQIRTFDDGIGYCSAETYGPLNQTLTQTDAGGHRQNLHYDLAGYLRQVTLLRHGESELQPVWLDMQYNAAGQLIEQRAASDMLSCWHYDPRDGRLNRSHASIPGQAARQHLAYAYDPAGNVLHIKDLAFQPVYFANQLIDGERHFEYDSLYRLIRASGHDASPASELPGRPLPSDPQNLRNYTQHFDYDQGNNLTRLVHAREVGGYTRQMLIDPASNRALRWKEADPPPDFATFFDAHGNQRKLQHGAALLWNTQDQLCQVTLLEHANGLADDCEVYVYSQGERVGKRHETHTARATHYLQVRYLPGLEIRTRDNGEELHVISLPGNVRCLHWREKPPASVENNQLRYSLDDHLGSSLIEVDQLGRLISRETYYPFGGTALWLPVSSTLVDYKTVRYSGKEMDVSGLYYYGRRYYAPWLQRWISADPAGDVDGLNFYAFVGNDPIGNIDLEGTNRWPSKAALDEGLRKMAASSLEGDERRRQRNAPGRARQSLSKAIDRHLNILAISLRRGVDAQQQILNHRSSADFAVSSLRRGAVHLTGQVVSYGAGIAVGIGAQALGAVAPGAGNVVGIAMGFGAKKIVSALWDYAAERTGASASIKFKASRVSMEKIILKAEYKTMSAIDYIQQKYSKMLPDTRKGGLKGLKEATGTAIGLAAKSLAPNAASEISATASTVLGAVEIFHEMAGGSGELSAEKIAKGDRNLTNLIGALNSNLAEITSQFATTGVSAMNTFSFFGESAGDSVESLTQATRSVISELTYARTMLRSHSRKFAQV</sequence>
<dbReference type="PANTHER" id="PTHR32305">
    <property type="match status" value="1"/>
</dbReference>
<dbReference type="EMBL" id="CABVIN010000004">
    <property type="protein sequence ID" value="VVP10725.1"/>
    <property type="molecule type" value="Genomic_DNA"/>
</dbReference>
<dbReference type="Proteomes" id="UP000377224">
    <property type="component" value="Unassembled WGS sequence"/>
</dbReference>
<evidence type="ECO:0000313" key="3">
    <source>
        <dbReference type="Proteomes" id="UP000377224"/>
    </source>
</evidence>
<name>A0A5E7LFV6_PSEFL</name>
<dbReference type="PANTHER" id="PTHR32305:SF15">
    <property type="entry name" value="PROTEIN RHSA-RELATED"/>
    <property type="match status" value="1"/>
</dbReference>
<dbReference type="NCBIfam" id="TIGR03696">
    <property type="entry name" value="Rhs_assc_core"/>
    <property type="match status" value="1"/>
</dbReference>
<gene>
    <name evidence="2" type="ORF">PS896_03321</name>
</gene>
<reference evidence="2 3" key="1">
    <citation type="submission" date="2019-09" db="EMBL/GenBank/DDBJ databases">
        <authorList>
            <person name="Chandra G."/>
            <person name="Truman W A."/>
        </authorList>
    </citation>
    <scope>NUCLEOTIDE SEQUENCE [LARGE SCALE GENOMIC DNA]</scope>
    <source>
        <strain evidence="2">PS896</strain>
    </source>
</reference>
<dbReference type="InterPro" id="IPR050708">
    <property type="entry name" value="T6SS_VgrG/RHS"/>
</dbReference>
<organism evidence="2 3">
    <name type="scientific">Pseudomonas fluorescens</name>
    <dbReference type="NCBI Taxonomy" id="294"/>
    <lineage>
        <taxon>Bacteria</taxon>
        <taxon>Pseudomonadati</taxon>
        <taxon>Pseudomonadota</taxon>
        <taxon>Gammaproteobacteria</taxon>
        <taxon>Pseudomonadales</taxon>
        <taxon>Pseudomonadaceae</taxon>
        <taxon>Pseudomonas</taxon>
    </lineage>
</organism>
<evidence type="ECO:0000313" key="2">
    <source>
        <dbReference type="EMBL" id="VVP10725.1"/>
    </source>
</evidence>
<protein>
    <recommendedName>
        <fullName evidence="4">Toxin</fullName>
    </recommendedName>
</protein>
<feature type="region of interest" description="Disordered" evidence="1">
    <location>
        <begin position="1"/>
        <end position="20"/>
    </location>
</feature>
<evidence type="ECO:0000256" key="1">
    <source>
        <dbReference type="SAM" id="MobiDB-lite"/>
    </source>
</evidence>
<dbReference type="AlphaFoldDB" id="A0A5E7LFV6"/>